<proteinExistence type="inferred from homology"/>
<dbReference type="GO" id="GO:0006098">
    <property type="term" value="P:pentose-phosphate shunt"/>
    <property type="evidence" value="ECO:0007669"/>
    <property type="project" value="TreeGrafter"/>
</dbReference>
<dbReference type="SMART" id="SM00861">
    <property type="entry name" value="Transket_pyr"/>
    <property type="match status" value="1"/>
</dbReference>
<feature type="binding site" evidence="12">
    <location>
        <position position="157"/>
    </location>
    <ligand>
        <name>thiamine diphosphate</name>
        <dbReference type="ChEBI" id="CHEBI:58937"/>
    </ligand>
</feature>
<keyword evidence="7 13" id="KW-0460">Magnesium</keyword>
<evidence type="ECO:0000256" key="9">
    <source>
        <dbReference type="ARBA" id="ARBA00049473"/>
    </source>
</evidence>
<evidence type="ECO:0000256" key="4">
    <source>
        <dbReference type="ARBA" id="ARBA00013152"/>
    </source>
</evidence>
<dbReference type="FunFam" id="3.40.50.970:FF:000003">
    <property type="entry name" value="Transketolase"/>
    <property type="match status" value="1"/>
</dbReference>
<comment type="function">
    <text evidence="15">Catalyzes the transfer of a two-carbon ketol group from a ketose donor to an aldose acceptor, via a covalent intermediate with the cofactor thiamine pyrophosphate.</text>
</comment>
<feature type="binding site" evidence="13">
    <location>
        <position position="188"/>
    </location>
    <ligand>
        <name>Mg(2+)</name>
        <dbReference type="ChEBI" id="CHEBI:18420"/>
    </ligand>
</feature>
<dbReference type="GO" id="GO:0004802">
    <property type="term" value="F:transketolase activity"/>
    <property type="evidence" value="ECO:0007669"/>
    <property type="project" value="UniProtKB-EC"/>
</dbReference>
<comment type="cofactor">
    <cofactor evidence="13">
        <name>Mg(2+)</name>
        <dbReference type="ChEBI" id="CHEBI:18420"/>
    </cofactor>
    <text evidence="13">Binds 1 Mg(2+) ion per subunit. Can also utilize other divalent metal cations, such as Ca(2+), Mn(2+) and Co(2+).</text>
</comment>
<feature type="domain" description="Transketolase-like pyrimidine-binding" evidence="16">
    <location>
        <begin position="355"/>
        <end position="526"/>
    </location>
</feature>
<dbReference type="InterPro" id="IPR020826">
    <property type="entry name" value="Transketolase_BS"/>
</dbReference>
<dbReference type="EMBL" id="GIBP01001051">
    <property type="protein sequence ID" value="NDV30020.1"/>
    <property type="molecule type" value="Transcribed_RNA"/>
</dbReference>
<dbReference type="GO" id="GO:0046872">
    <property type="term" value="F:metal ion binding"/>
    <property type="evidence" value="ECO:0007669"/>
    <property type="project" value="UniProtKB-KW"/>
</dbReference>
<evidence type="ECO:0000313" key="17">
    <source>
        <dbReference type="EMBL" id="NDV30020.1"/>
    </source>
</evidence>
<comment type="catalytic activity">
    <reaction evidence="9 15">
        <text>D-sedoheptulose 7-phosphate + D-glyceraldehyde 3-phosphate = aldehydo-D-ribose 5-phosphate + D-xylulose 5-phosphate</text>
        <dbReference type="Rhea" id="RHEA:10508"/>
        <dbReference type="ChEBI" id="CHEBI:57483"/>
        <dbReference type="ChEBI" id="CHEBI:57737"/>
        <dbReference type="ChEBI" id="CHEBI:58273"/>
        <dbReference type="ChEBI" id="CHEBI:59776"/>
        <dbReference type="EC" id="2.2.1.1"/>
    </reaction>
</comment>
<feature type="binding site" evidence="11">
    <location>
        <position position="462"/>
    </location>
    <ligand>
        <name>substrate</name>
    </ligand>
</feature>
<keyword evidence="8 12" id="KW-0786">Thiamine pyrophosphate</keyword>
<dbReference type="InterPro" id="IPR033247">
    <property type="entry name" value="Transketolase_fam"/>
</dbReference>
<feature type="binding site" evidence="12">
    <location>
        <begin position="115"/>
        <end position="117"/>
    </location>
    <ligand>
        <name>thiamine diphosphate</name>
        <dbReference type="ChEBI" id="CHEBI:58937"/>
    </ligand>
</feature>
<dbReference type="InterPro" id="IPR055152">
    <property type="entry name" value="Transketolase-like_C_2"/>
</dbReference>
<dbReference type="CDD" id="cd02012">
    <property type="entry name" value="TPP_TK"/>
    <property type="match status" value="1"/>
</dbReference>
<feature type="binding site" evidence="11">
    <location>
        <position position="385"/>
    </location>
    <ligand>
        <name>substrate</name>
    </ligand>
</feature>
<dbReference type="GO" id="GO:0005829">
    <property type="term" value="C:cytosol"/>
    <property type="evidence" value="ECO:0007669"/>
    <property type="project" value="TreeGrafter"/>
</dbReference>
<dbReference type="SUPFAM" id="SSF52922">
    <property type="entry name" value="TK C-terminal domain-like"/>
    <property type="match status" value="1"/>
</dbReference>
<dbReference type="Gene3D" id="3.40.50.920">
    <property type="match status" value="1"/>
</dbReference>
<name>A0A6B2KZ44_9EUKA</name>
<dbReference type="InterPro" id="IPR005478">
    <property type="entry name" value="Transketolase_bac-like"/>
</dbReference>
<dbReference type="PANTHER" id="PTHR43522:SF2">
    <property type="entry name" value="TRANSKETOLASE 1-RELATED"/>
    <property type="match status" value="1"/>
</dbReference>
<feature type="binding site" evidence="13">
    <location>
        <position position="186"/>
    </location>
    <ligand>
        <name>Mg(2+)</name>
        <dbReference type="ChEBI" id="CHEBI:18420"/>
    </ligand>
</feature>
<feature type="binding site" evidence="11">
    <location>
        <position position="27"/>
    </location>
    <ligand>
        <name>substrate</name>
    </ligand>
</feature>
<evidence type="ECO:0000256" key="8">
    <source>
        <dbReference type="ARBA" id="ARBA00023052"/>
    </source>
</evidence>
<comment type="similarity">
    <text evidence="2 15">Belongs to the transketolase family.</text>
</comment>
<dbReference type="Pfam" id="PF02779">
    <property type="entry name" value="Transket_pyr"/>
    <property type="match status" value="1"/>
</dbReference>
<dbReference type="InterPro" id="IPR005475">
    <property type="entry name" value="Transketolase-like_Pyr-bd"/>
</dbReference>
<evidence type="ECO:0000256" key="13">
    <source>
        <dbReference type="PIRSR" id="PIRSR605478-4"/>
    </source>
</evidence>
<dbReference type="InterPro" id="IPR005474">
    <property type="entry name" value="Transketolase_N"/>
</dbReference>
<feature type="binding site" evidence="12">
    <location>
        <position position="262"/>
    </location>
    <ligand>
        <name>thiamine diphosphate</name>
        <dbReference type="ChEBI" id="CHEBI:58937"/>
    </ligand>
</feature>
<comment type="subunit">
    <text evidence="3 15">Homodimer.</text>
</comment>
<dbReference type="InterPro" id="IPR049557">
    <property type="entry name" value="Transketolase_CS"/>
</dbReference>
<dbReference type="CDD" id="cd07033">
    <property type="entry name" value="TPP_PYR_DXS_TK_like"/>
    <property type="match status" value="1"/>
</dbReference>
<dbReference type="PROSITE" id="PS00801">
    <property type="entry name" value="TRANSKETOLASE_1"/>
    <property type="match status" value="1"/>
</dbReference>
<feature type="binding site" evidence="11">
    <location>
        <position position="470"/>
    </location>
    <ligand>
        <name>substrate</name>
    </ligand>
</feature>
<dbReference type="Pfam" id="PF22613">
    <property type="entry name" value="Transketolase_C_1"/>
    <property type="match status" value="1"/>
</dbReference>
<keyword evidence="5 15" id="KW-0808">Transferase</keyword>
<dbReference type="FunFam" id="3.40.50.920:FF:000003">
    <property type="entry name" value="Transketolase"/>
    <property type="match status" value="1"/>
</dbReference>
<evidence type="ECO:0000256" key="14">
    <source>
        <dbReference type="PIRSR" id="PIRSR605478-5"/>
    </source>
</evidence>
<dbReference type="PROSITE" id="PS00802">
    <property type="entry name" value="TRANSKETOLASE_2"/>
    <property type="match status" value="1"/>
</dbReference>
<feature type="binding site" evidence="11">
    <location>
        <position position="474"/>
    </location>
    <ligand>
        <name>substrate</name>
    </ligand>
</feature>
<dbReference type="AlphaFoldDB" id="A0A6B2KZ44"/>
<dbReference type="NCBIfam" id="TIGR00232">
    <property type="entry name" value="tktlase_bact"/>
    <property type="match status" value="1"/>
</dbReference>
<evidence type="ECO:0000256" key="5">
    <source>
        <dbReference type="ARBA" id="ARBA00022679"/>
    </source>
</evidence>
<dbReference type="PANTHER" id="PTHR43522">
    <property type="entry name" value="TRANSKETOLASE"/>
    <property type="match status" value="1"/>
</dbReference>
<feature type="binding site" evidence="11">
    <location>
        <position position="262"/>
    </location>
    <ligand>
        <name>substrate</name>
    </ligand>
</feature>
<evidence type="ECO:0000256" key="11">
    <source>
        <dbReference type="PIRSR" id="PIRSR605478-2"/>
    </source>
</evidence>
<accession>A0A6B2KZ44</accession>
<dbReference type="SUPFAM" id="SSF52518">
    <property type="entry name" value="Thiamin diphosphate-binding fold (THDP-binding)"/>
    <property type="match status" value="2"/>
</dbReference>
<evidence type="ECO:0000256" key="6">
    <source>
        <dbReference type="ARBA" id="ARBA00022723"/>
    </source>
</evidence>
<feature type="active site" description="Proton donor" evidence="10">
    <location>
        <position position="412"/>
    </location>
</feature>
<feature type="binding site" evidence="12">
    <location>
        <position position="438"/>
    </location>
    <ligand>
        <name>thiamine diphosphate</name>
        <dbReference type="ChEBI" id="CHEBI:58937"/>
    </ligand>
</feature>
<evidence type="ECO:0000256" key="10">
    <source>
        <dbReference type="PIRSR" id="PIRSR605478-1"/>
    </source>
</evidence>
<evidence type="ECO:0000256" key="15">
    <source>
        <dbReference type="RuleBase" id="RU004996"/>
    </source>
</evidence>
<feature type="binding site" evidence="12">
    <location>
        <position position="186"/>
    </location>
    <ligand>
        <name>thiamine diphosphate</name>
        <dbReference type="ChEBI" id="CHEBI:58937"/>
    </ligand>
</feature>
<evidence type="ECO:0000256" key="2">
    <source>
        <dbReference type="ARBA" id="ARBA00007131"/>
    </source>
</evidence>
<evidence type="ECO:0000259" key="16">
    <source>
        <dbReference type="SMART" id="SM00861"/>
    </source>
</evidence>
<feature type="binding site" evidence="11">
    <location>
        <position position="521"/>
    </location>
    <ligand>
        <name>substrate</name>
    </ligand>
</feature>
<comment type="cofactor">
    <cofactor evidence="12">
        <name>thiamine diphosphate</name>
        <dbReference type="ChEBI" id="CHEBI:58937"/>
    </cofactor>
    <text evidence="12">Binds 1 thiamine pyrophosphate per subunit. During the reaction, the substrate forms a covalent intermediate with the cofactor.</text>
</comment>
<evidence type="ECO:0000256" key="12">
    <source>
        <dbReference type="PIRSR" id="PIRSR605478-3"/>
    </source>
</evidence>
<keyword evidence="15" id="KW-0106">Calcium</keyword>
<feature type="binding site" evidence="11">
    <location>
        <position position="358"/>
    </location>
    <ligand>
        <name>substrate</name>
    </ligand>
</feature>
<dbReference type="Gene3D" id="3.40.50.970">
    <property type="match status" value="2"/>
</dbReference>
<dbReference type="InterPro" id="IPR029061">
    <property type="entry name" value="THDP-binding"/>
</dbReference>
<feature type="binding site" evidence="13">
    <location>
        <position position="156"/>
    </location>
    <ligand>
        <name>Mg(2+)</name>
        <dbReference type="ChEBI" id="CHEBI:18420"/>
    </ligand>
</feature>
<dbReference type="EC" id="2.2.1.1" evidence="4 15"/>
<dbReference type="InterPro" id="IPR009014">
    <property type="entry name" value="Transketo_C/PFOR_II"/>
</dbReference>
<sequence length="675" mass="73381">MSNIDNLSVATIRVLSADVVQGANSGHPGAPMGMAVMAHTLWSRHLNLNPKNPKWINRDRFVLSNGHASALMYTMLHLAGYDFWTMDKLQKFRQLHNPAAGHPESVFPGIEVTTGPLGQGISNAVGLAMGEAHMAARFNKDNFKVFDHYTYVFCGDGCLQEGVSSEASSIAGHLGLGKLIVLYDDNNITIDGHTELSFTEDVLKRYESYGWHVQHVSDGNTDLEAIHKAIEVAKSVTDKPSLIKVTTIIGYGAPKQNTHGIHGSPVGEADLKIVKEKFGFDPSQKYVVPDDVKAFYGKSLGERGAKLEEAWNALLGEYAKAYPQLAAELKRRTDQALPEGWEASFPTFKPSDPAAATRITSGNILNHAASLLPEIFGGSADLNPSCFTYLKSDKDFQKGAYSQRNVRFGVREHAMAAICNGLAAYGTFIPFCSTFLNFIGYAYGAVILSGLSHLRVLYVFTHDSIFLGEDGPTHQPIEKYAAVRATPNIHFIRPADGNEVSAAYISAIKSVHTPTVMSLSRQNVPNLAGTSIEGALKGGYIVADSDKPDIILVGTGSELHLCVQAKEKVNARVVSLPCWELFDAQPEEYRRKIFPSGVPVLSVEAGTTSGWSKYAHASIGIDVFGLSGTISDLAKHFGFTVDNVVERANQTIAFFKGKTVESRLDTLIFTQKPEI</sequence>
<evidence type="ECO:0000256" key="1">
    <source>
        <dbReference type="ARBA" id="ARBA00001941"/>
    </source>
</evidence>
<dbReference type="FunFam" id="3.40.50.970:FF:000004">
    <property type="entry name" value="Transketolase"/>
    <property type="match status" value="1"/>
</dbReference>
<feature type="binding site" evidence="12">
    <location>
        <position position="67"/>
    </location>
    <ligand>
        <name>thiamine diphosphate</name>
        <dbReference type="ChEBI" id="CHEBI:58937"/>
    </ligand>
</feature>
<reference evidence="17" key="1">
    <citation type="journal article" date="2020" name="J. Eukaryot. Microbiol.">
        <title>De novo Sequencing, Assembly and Annotation of the Transcriptome for the Free-Living Testate Amoeba Arcella intermedia.</title>
        <authorList>
            <person name="Ribeiro G.M."/>
            <person name="Porfirio-Sousa A.L."/>
            <person name="Maurer-Alcala X.X."/>
            <person name="Katz L.A."/>
            <person name="Lahr D.J.G."/>
        </authorList>
    </citation>
    <scope>NUCLEOTIDE SEQUENCE</scope>
</reference>
<feature type="site" description="Important for catalytic activity" evidence="14">
    <location>
        <position position="262"/>
    </location>
</feature>
<dbReference type="Pfam" id="PF00456">
    <property type="entry name" value="Transketolase_N"/>
    <property type="match status" value="1"/>
</dbReference>
<feature type="site" description="Important for catalytic activity" evidence="14">
    <location>
        <position position="27"/>
    </location>
</feature>
<keyword evidence="6 13" id="KW-0479">Metal-binding</keyword>
<organism evidence="17">
    <name type="scientific">Arcella intermedia</name>
    <dbReference type="NCBI Taxonomy" id="1963864"/>
    <lineage>
        <taxon>Eukaryota</taxon>
        <taxon>Amoebozoa</taxon>
        <taxon>Tubulinea</taxon>
        <taxon>Elardia</taxon>
        <taxon>Arcellinida</taxon>
        <taxon>Sphaerothecina</taxon>
        <taxon>Arcellidae</taxon>
        <taxon>Arcella</taxon>
    </lineage>
</organism>
<comment type="cofactor">
    <cofactor evidence="15">
        <name>Mg(2+)</name>
        <dbReference type="ChEBI" id="CHEBI:18420"/>
    </cofactor>
    <cofactor evidence="15">
        <name>Ca(2+)</name>
        <dbReference type="ChEBI" id="CHEBI:29108"/>
    </cofactor>
    <cofactor evidence="15">
        <name>Mn(2+)</name>
        <dbReference type="ChEBI" id="CHEBI:29035"/>
    </cofactor>
    <cofactor evidence="15">
        <name>Co(2+)</name>
        <dbReference type="ChEBI" id="CHEBI:48828"/>
    </cofactor>
    <text evidence="15">Binds 1 Mg(2+) ion per subunit. Can also utilize other divalent metal cations, such as Ca(2+), Mn(2+) and Co(2+).</text>
</comment>
<evidence type="ECO:0000256" key="7">
    <source>
        <dbReference type="ARBA" id="ARBA00022842"/>
    </source>
</evidence>
<comment type="cofactor">
    <cofactor evidence="1">
        <name>Co(2+)</name>
        <dbReference type="ChEBI" id="CHEBI:48828"/>
    </cofactor>
</comment>
<evidence type="ECO:0000256" key="3">
    <source>
        <dbReference type="ARBA" id="ARBA00011738"/>
    </source>
</evidence>
<protein>
    <recommendedName>
        <fullName evidence="4 15">Transketolase</fullName>
        <ecNumber evidence="4 15">2.2.1.1</ecNumber>
    </recommendedName>
</protein>